<dbReference type="SUPFAM" id="SSF52540">
    <property type="entry name" value="P-loop containing nucleoside triphosphate hydrolases"/>
    <property type="match status" value="1"/>
</dbReference>
<dbReference type="SUPFAM" id="SSF48452">
    <property type="entry name" value="TPR-like"/>
    <property type="match status" value="1"/>
</dbReference>
<dbReference type="FunFam" id="3.30.70.270:FF:000001">
    <property type="entry name" value="Diguanylate cyclase domain protein"/>
    <property type="match status" value="1"/>
</dbReference>
<reference evidence="2" key="1">
    <citation type="submission" date="2021-01" db="EMBL/GenBank/DDBJ databases">
        <title>Whole genome shotgun sequence of Planosporangium flavigriseum NBRC 105377.</title>
        <authorList>
            <person name="Komaki H."/>
            <person name="Tamura T."/>
        </authorList>
    </citation>
    <scope>NUCLEOTIDE SEQUENCE</scope>
    <source>
        <strain evidence="2">NBRC 105377</strain>
    </source>
</reference>
<dbReference type="InterPro" id="IPR027417">
    <property type="entry name" value="P-loop_NTPase"/>
</dbReference>
<dbReference type="Gene3D" id="3.40.50.300">
    <property type="entry name" value="P-loop containing nucleotide triphosphate hydrolases"/>
    <property type="match status" value="1"/>
</dbReference>
<sequence length="1094" mass="116522">MTPAGKEHAQPVTDAVTGAYPRALLSARLDEELARAVRNDGPCAVFLFDVDFFKTVNDAYGHLRGDAVLRELADRVKKVVRAGDALFRFGGDEFVLLLPDTGRAEAVALAQRLTEEIRAHEFAGRPPLRVSVSLGVATYPEDADDTVSLISCADRRNYLAKQRGRGRAVADDADTGVRTVSSRLWEREAPIADAQEFLTRLLTERRGALRVTGEPGAGYTRFLAEVATVARLRGFTVIAAPADGEPEMPDGAPVLVVSDVDTGRHAIDLVDRLLPSTGSLGLVYATTVVEPNVVGLPLLASTELAPWSPAALRVWLRNTLRGEPSRTLVNWLAGHSASLPARVVGELERLRSRGGLIATANGGWTVSPSMLGRPRRAGRLPVPMTRLVGRERDRIRVAELLSGGRLVTLVGPGGIGKTRLALAVAGELAESYADGVVFVPLAETTSADLVVAALARALEVPEVSGEPLLDGVSEHLAEAELLLLLDNFEQVLDASGVVSELLATAPGVSALVTSRERLSLYGEQIYPVPPLPLPDQDYAGTVEQALLEWPAVALFDQRARAVTGDFTLTRETLPVVVALCRRLDGLPLAIELAAARSDRLGPEELLIDLAHHLDALGDGPRDLPERQQTLRGAIDWSFALLDAAGQRLFTQLAVFAGGATADAALAVVDAAEEQLAALAEKSLLVAESEPGGGTRYRMLETIRVYAVAKLSADPAVDAVRARHATHYAELAERSAVALTGPSQADWAGLLDREYPNLRAAFSTGDRDIAARLCLGLWRYWRTGTRIGEGRDWLDRVLDGADELTDAVAAQLLYAAVVLAVGQGDHERAYRLGTEGLRRADAAAEPSIIAQARNALGLAAITAGRYALATDHLRESLAIWRELDQPAGMAIALGNLTTATLRLGDIDAASDYARQCLEIERAAGNTRGIALCLERLGEILLAKGDVPGARTAMDESLQLSRALGDLFGEAMVLHQLGNVARVEGDADEALRLFAGALARRHEIGDWEDLAASLDSVAGVMADRDPRLAAQLLGAADGIRERHHLPAPADGARESARDAVRAELSDAAFTSAWADGRAAPIALIIDQALDLVPSAA</sequence>
<dbReference type="Pfam" id="PF00990">
    <property type="entry name" value="GGDEF"/>
    <property type="match status" value="1"/>
</dbReference>
<dbReference type="SMART" id="SM00382">
    <property type="entry name" value="AAA"/>
    <property type="match status" value="1"/>
</dbReference>
<dbReference type="InterPro" id="IPR029787">
    <property type="entry name" value="Nucleotide_cyclase"/>
</dbReference>
<dbReference type="InterPro" id="IPR043128">
    <property type="entry name" value="Rev_trsase/Diguanyl_cyclase"/>
</dbReference>
<evidence type="ECO:0000313" key="3">
    <source>
        <dbReference type="Proteomes" id="UP000653674"/>
    </source>
</evidence>
<dbReference type="Gene3D" id="1.25.40.10">
    <property type="entry name" value="Tetratricopeptide repeat domain"/>
    <property type="match status" value="1"/>
</dbReference>
<dbReference type="RefSeq" id="WP_168072128.1">
    <property type="nucleotide sequence ID" value="NZ_BAAAQJ010000003.1"/>
</dbReference>
<dbReference type="InterPro" id="IPR058852">
    <property type="entry name" value="HTH_77"/>
</dbReference>
<proteinExistence type="predicted"/>
<dbReference type="Pfam" id="PF13401">
    <property type="entry name" value="AAA_22"/>
    <property type="match status" value="1"/>
</dbReference>
<feature type="domain" description="GGDEF" evidence="1">
    <location>
        <begin position="41"/>
        <end position="173"/>
    </location>
</feature>
<dbReference type="PANTHER" id="PTHR47691:SF3">
    <property type="entry name" value="HTH-TYPE TRANSCRIPTIONAL REGULATOR RV0890C-RELATED"/>
    <property type="match status" value="1"/>
</dbReference>
<dbReference type="AlphaFoldDB" id="A0A8J3PP61"/>
<dbReference type="Pfam" id="PF13424">
    <property type="entry name" value="TPR_12"/>
    <property type="match status" value="1"/>
</dbReference>
<dbReference type="InterPro" id="IPR019734">
    <property type="entry name" value="TPR_rpt"/>
</dbReference>
<dbReference type="PROSITE" id="PS50887">
    <property type="entry name" value="GGDEF"/>
    <property type="match status" value="1"/>
</dbReference>
<keyword evidence="3" id="KW-1185">Reference proteome</keyword>
<dbReference type="Pfam" id="PF25872">
    <property type="entry name" value="HTH_77"/>
    <property type="match status" value="1"/>
</dbReference>
<dbReference type="PRINTS" id="PR00364">
    <property type="entry name" value="DISEASERSIST"/>
</dbReference>
<dbReference type="GO" id="GO:0016887">
    <property type="term" value="F:ATP hydrolysis activity"/>
    <property type="evidence" value="ECO:0007669"/>
    <property type="project" value="InterPro"/>
</dbReference>
<dbReference type="PANTHER" id="PTHR47691">
    <property type="entry name" value="REGULATOR-RELATED"/>
    <property type="match status" value="1"/>
</dbReference>
<evidence type="ECO:0000313" key="2">
    <source>
        <dbReference type="EMBL" id="GIG76712.1"/>
    </source>
</evidence>
<comment type="caution">
    <text evidence="2">The sequence shown here is derived from an EMBL/GenBank/DDBJ whole genome shotgun (WGS) entry which is preliminary data.</text>
</comment>
<dbReference type="Proteomes" id="UP000653674">
    <property type="component" value="Unassembled WGS sequence"/>
</dbReference>
<name>A0A8J3PP61_9ACTN</name>
<evidence type="ECO:0000259" key="1">
    <source>
        <dbReference type="PROSITE" id="PS50887"/>
    </source>
</evidence>
<protein>
    <recommendedName>
        <fullName evidence="1">GGDEF domain-containing protein</fullName>
    </recommendedName>
</protein>
<dbReference type="Gene3D" id="3.30.70.270">
    <property type="match status" value="1"/>
</dbReference>
<organism evidence="2 3">
    <name type="scientific">Planosporangium flavigriseum</name>
    <dbReference type="NCBI Taxonomy" id="373681"/>
    <lineage>
        <taxon>Bacteria</taxon>
        <taxon>Bacillati</taxon>
        <taxon>Actinomycetota</taxon>
        <taxon>Actinomycetes</taxon>
        <taxon>Micromonosporales</taxon>
        <taxon>Micromonosporaceae</taxon>
        <taxon>Planosporangium</taxon>
    </lineage>
</organism>
<dbReference type="InterPro" id="IPR011990">
    <property type="entry name" value="TPR-like_helical_dom_sf"/>
</dbReference>
<accession>A0A8J3PP61</accession>
<dbReference type="CDD" id="cd01949">
    <property type="entry name" value="GGDEF"/>
    <property type="match status" value="1"/>
</dbReference>
<dbReference type="SMART" id="SM00267">
    <property type="entry name" value="GGDEF"/>
    <property type="match status" value="1"/>
</dbReference>
<dbReference type="SMART" id="SM00028">
    <property type="entry name" value="TPR"/>
    <property type="match status" value="4"/>
</dbReference>
<dbReference type="EMBL" id="BONU01000073">
    <property type="protein sequence ID" value="GIG76712.1"/>
    <property type="molecule type" value="Genomic_DNA"/>
</dbReference>
<dbReference type="InterPro" id="IPR049945">
    <property type="entry name" value="AAA_22"/>
</dbReference>
<gene>
    <name evidence="2" type="ORF">Pfl04_51160</name>
</gene>
<dbReference type="InterPro" id="IPR000160">
    <property type="entry name" value="GGDEF_dom"/>
</dbReference>
<dbReference type="NCBIfam" id="TIGR00254">
    <property type="entry name" value="GGDEF"/>
    <property type="match status" value="1"/>
</dbReference>
<dbReference type="SUPFAM" id="SSF55073">
    <property type="entry name" value="Nucleotide cyclase"/>
    <property type="match status" value="1"/>
</dbReference>
<dbReference type="InterPro" id="IPR003593">
    <property type="entry name" value="AAA+_ATPase"/>
</dbReference>